<dbReference type="RefSeq" id="WP_095333815.1">
    <property type="nucleotide sequence ID" value="NZ_CP026031.1"/>
</dbReference>
<dbReference type="KEGG" id="bcir:C2I06_07175"/>
<accession>A0A268F6I5</accession>
<comment type="caution">
    <text evidence="1">The sequence shown here is derived from an EMBL/GenBank/DDBJ whole genome shotgun (WGS) entry which is preliminary data.</text>
</comment>
<protein>
    <submittedName>
        <fullName evidence="1">Uncharacterized protein</fullName>
    </submittedName>
</protein>
<dbReference type="Proteomes" id="UP000216961">
    <property type="component" value="Unassembled WGS sequence"/>
</dbReference>
<proteinExistence type="predicted"/>
<sequence>MDQISCISYILHQSREENIQKIAIDLLIGDISLKEAEKISPKVKKELKKAEALYKSHRVDLKAVSVFVQDFMFVTG</sequence>
<evidence type="ECO:0000313" key="1">
    <source>
        <dbReference type="EMBL" id="PAD80991.1"/>
    </source>
</evidence>
<evidence type="ECO:0000313" key="2">
    <source>
        <dbReference type="Proteomes" id="UP000216961"/>
    </source>
</evidence>
<organism evidence="1 2">
    <name type="scientific">Niallia circulans</name>
    <name type="common">Bacillus circulans</name>
    <dbReference type="NCBI Taxonomy" id="1397"/>
    <lineage>
        <taxon>Bacteria</taxon>
        <taxon>Bacillati</taxon>
        <taxon>Bacillota</taxon>
        <taxon>Bacilli</taxon>
        <taxon>Bacillales</taxon>
        <taxon>Bacillaceae</taxon>
        <taxon>Niallia</taxon>
    </lineage>
</organism>
<reference evidence="1 2" key="1">
    <citation type="submission" date="2017-07" db="EMBL/GenBank/DDBJ databases">
        <title>Isolation and whole genome analysis of endospore-forming bacteria from heroin.</title>
        <authorList>
            <person name="Kalinowski J."/>
            <person name="Ahrens B."/>
            <person name="Al-Dilaimi A."/>
            <person name="Winkler A."/>
            <person name="Wibberg D."/>
            <person name="Schleenbecker U."/>
            <person name="Ruckert C."/>
            <person name="Wolfel R."/>
            <person name="Grass G."/>
        </authorList>
    </citation>
    <scope>NUCLEOTIDE SEQUENCE [LARGE SCALE GENOMIC DNA]</scope>
    <source>
        <strain evidence="1 2">7521-2</strain>
    </source>
</reference>
<dbReference type="AlphaFoldDB" id="A0A268F6I5"/>
<dbReference type="EMBL" id="NPBQ01000134">
    <property type="protein sequence ID" value="PAD80991.1"/>
    <property type="molecule type" value="Genomic_DNA"/>
</dbReference>
<gene>
    <name evidence="1" type="ORF">CHH57_22295</name>
</gene>
<name>A0A268F6I5_NIACI</name>